<name>A0A8X6N1D2_NEPPI</name>
<keyword evidence="2" id="KW-1185">Reference proteome</keyword>
<sequence length="206" mass="21624">MVSRCCCSSAARSFAGKRCAAGALRNGRGGAVSALCRTAAAINVLPAAAPVRRLPALLRGNGQQRSSQQGYGTKCAKGKTGFMEFCSNCGFTLCQQPANLQVWQQKGLQNVVYKWCEAVQPGHGAAKPAARLYGGSVCCKRNGSCESDEMRSGQRASLASWAVFGNAAANFIWPEQSGKQPNTNDSQSVFCAGTRRGSVSVYGLVG</sequence>
<dbReference type="Proteomes" id="UP000887013">
    <property type="component" value="Unassembled WGS sequence"/>
</dbReference>
<dbReference type="AlphaFoldDB" id="A0A8X6N1D2"/>
<protein>
    <submittedName>
        <fullName evidence="1">Uncharacterized protein</fullName>
    </submittedName>
</protein>
<evidence type="ECO:0000313" key="2">
    <source>
        <dbReference type="Proteomes" id="UP000887013"/>
    </source>
</evidence>
<evidence type="ECO:0000313" key="1">
    <source>
        <dbReference type="EMBL" id="GFS88375.1"/>
    </source>
</evidence>
<organism evidence="1 2">
    <name type="scientific">Nephila pilipes</name>
    <name type="common">Giant wood spider</name>
    <name type="synonym">Nephila maculata</name>
    <dbReference type="NCBI Taxonomy" id="299642"/>
    <lineage>
        <taxon>Eukaryota</taxon>
        <taxon>Metazoa</taxon>
        <taxon>Ecdysozoa</taxon>
        <taxon>Arthropoda</taxon>
        <taxon>Chelicerata</taxon>
        <taxon>Arachnida</taxon>
        <taxon>Araneae</taxon>
        <taxon>Araneomorphae</taxon>
        <taxon>Entelegynae</taxon>
        <taxon>Araneoidea</taxon>
        <taxon>Nephilidae</taxon>
        <taxon>Nephila</taxon>
    </lineage>
</organism>
<gene>
    <name evidence="1" type="ORF">NPIL_432171</name>
</gene>
<dbReference type="EMBL" id="BMAW01004355">
    <property type="protein sequence ID" value="GFS88375.1"/>
    <property type="molecule type" value="Genomic_DNA"/>
</dbReference>
<reference evidence="1" key="1">
    <citation type="submission" date="2020-08" db="EMBL/GenBank/DDBJ databases">
        <title>Multicomponent nature underlies the extraordinary mechanical properties of spider dragline silk.</title>
        <authorList>
            <person name="Kono N."/>
            <person name="Nakamura H."/>
            <person name="Mori M."/>
            <person name="Yoshida Y."/>
            <person name="Ohtoshi R."/>
            <person name="Malay A.D."/>
            <person name="Moran D.A.P."/>
            <person name="Tomita M."/>
            <person name="Numata K."/>
            <person name="Arakawa K."/>
        </authorList>
    </citation>
    <scope>NUCLEOTIDE SEQUENCE</scope>
</reference>
<accession>A0A8X6N1D2</accession>
<comment type="caution">
    <text evidence="1">The sequence shown here is derived from an EMBL/GenBank/DDBJ whole genome shotgun (WGS) entry which is preliminary data.</text>
</comment>
<proteinExistence type="predicted"/>